<reference evidence="2 3" key="1">
    <citation type="journal article" date="2019" name="Commun. Biol.">
        <title>The bagworm genome reveals a unique fibroin gene that provides high tensile strength.</title>
        <authorList>
            <person name="Kono N."/>
            <person name="Nakamura H."/>
            <person name="Ohtoshi R."/>
            <person name="Tomita M."/>
            <person name="Numata K."/>
            <person name="Arakawa K."/>
        </authorList>
    </citation>
    <scope>NUCLEOTIDE SEQUENCE [LARGE SCALE GENOMIC DNA]</scope>
</reference>
<comment type="caution">
    <text evidence="2">The sequence shown here is derived from an EMBL/GenBank/DDBJ whole genome shotgun (WGS) entry which is preliminary data.</text>
</comment>
<evidence type="ECO:0000313" key="3">
    <source>
        <dbReference type="Proteomes" id="UP000299102"/>
    </source>
</evidence>
<proteinExistence type="predicted"/>
<evidence type="ECO:0000313" key="2">
    <source>
        <dbReference type="EMBL" id="GBP06105.1"/>
    </source>
</evidence>
<name>A0A4C1SVZ8_EUMVA</name>
<dbReference type="Proteomes" id="UP000299102">
    <property type="component" value="Unassembled WGS sequence"/>
</dbReference>
<organism evidence="2 3">
    <name type="scientific">Eumeta variegata</name>
    <name type="common">Bagworm moth</name>
    <name type="synonym">Eumeta japonica</name>
    <dbReference type="NCBI Taxonomy" id="151549"/>
    <lineage>
        <taxon>Eukaryota</taxon>
        <taxon>Metazoa</taxon>
        <taxon>Ecdysozoa</taxon>
        <taxon>Arthropoda</taxon>
        <taxon>Hexapoda</taxon>
        <taxon>Insecta</taxon>
        <taxon>Pterygota</taxon>
        <taxon>Neoptera</taxon>
        <taxon>Endopterygota</taxon>
        <taxon>Lepidoptera</taxon>
        <taxon>Glossata</taxon>
        <taxon>Ditrysia</taxon>
        <taxon>Tineoidea</taxon>
        <taxon>Psychidae</taxon>
        <taxon>Oiketicinae</taxon>
        <taxon>Eumeta</taxon>
    </lineage>
</organism>
<protein>
    <submittedName>
        <fullName evidence="2">Uncharacterized protein</fullName>
    </submittedName>
</protein>
<accession>A0A4C1SVZ8</accession>
<sequence>MFLWDADVLALPVSFSRQFFLEPLRARNSSSPRRMSTRHTAQDTYTRWTKTGGIPSHSRSIEAFRMVRCVSCVKPVVGKWRVAIWGAVAGGDVQVVGRQTTVNDRGRRKDGKTRFNTGGNFEKLKVPEQQPQPSPPSFLNISNKANFCDCHQRRAIRASESACQHTNWLIASGIITVIPAEAVAEETRPTTDCRYAGISPSQISHKNSPFDEPQPAITRNTPASW</sequence>
<dbReference type="EMBL" id="BGZK01003992">
    <property type="protein sequence ID" value="GBP06105.1"/>
    <property type="molecule type" value="Genomic_DNA"/>
</dbReference>
<dbReference type="AlphaFoldDB" id="A0A4C1SVZ8"/>
<evidence type="ECO:0000256" key="1">
    <source>
        <dbReference type="SAM" id="MobiDB-lite"/>
    </source>
</evidence>
<keyword evidence="3" id="KW-1185">Reference proteome</keyword>
<feature type="region of interest" description="Disordered" evidence="1">
    <location>
        <begin position="199"/>
        <end position="225"/>
    </location>
</feature>
<gene>
    <name evidence="2" type="ORF">EVAR_71727_1</name>
</gene>